<dbReference type="Proteomes" id="UP000315369">
    <property type="component" value="Unassembled WGS sequence"/>
</dbReference>
<reference evidence="2 3" key="1">
    <citation type="submission" date="2019-06" db="EMBL/GenBank/DDBJ databases">
        <authorList>
            <person name="Livingstone P."/>
            <person name="Whitworth D."/>
        </authorList>
    </citation>
    <scope>NUCLEOTIDE SEQUENCE [LARGE SCALE GENOMIC DNA]</scope>
    <source>
        <strain evidence="2 3">AM401</strain>
    </source>
</reference>
<gene>
    <name evidence="2" type="ORF">FJV41_28670</name>
</gene>
<evidence type="ECO:0000256" key="1">
    <source>
        <dbReference type="SAM" id="MobiDB-lite"/>
    </source>
</evidence>
<feature type="region of interest" description="Disordered" evidence="1">
    <location>
        <begin position="16"/>
        <end position="86"/>
    </location>
</feature>
<dbReference type="NCBIfam" id="NF037948">
    <property type="entry name" value="signal_int_SinM"/>
    <property type="match status" value="1"/>
</dbReference>
<evidence type="ECO:0000313" key="2">
    <source>
        <dbReference type="EMBL" id="TQF12507.1"/>
    </source>
</evidence>
<feature type="compositionally biased region" description="Gly residues" evidence="1">
    <location>
        <begin position="46"/>
        <end position="63"/>
    </location>
</feature>
<dbReference type="OrthoDB" id="5379694at2"/>
<dbReference type="RefSeq" id="WP_141645754.1">
    <property type="nucleotide sequence ID" value="NZ_VIFM01000136.1"/>
</dbReference>
<dbReference type="EMBL" id="VIFM01000136">
    <property type="protein sequence ID" value="TQF12507.1"/>
    <property type="molecule type" value="Genomic_DNA"/>
</dbReference>
<dbReference type="AlphaFoldDB" id="A0A540WUA7"/>
<name>A0A540WUA7_9BACT</name>
<evidence type="ECO:0000313" key="3">
    <source>
        <dbReference type="Proteomes" id="UP000315369"/>
    </source>
</evidence>
<dbReference type="SUPFAM" id="SSF63829">
    <property type="entry name" value="Calcium-dependent phosphotriesterase"/>
    <property type="match status" value="1"/>
</dbReference>
<accession>A0A540WUA7</accession>
<keyword evidence="3" id="KW-1185">Reference proteome</keyword>
<dbReference type="Gene3D" id="2.120.10.30">
    <property type="entry name" value="TolB, C-terminal domain"/>
    <property type="match status" value="1"/>
</dbReference>
<protein>
    <recommendedName>
        <fullName evidence="4">Lipoprotein</fullName>
    </recommendedName>
</protein>
<evidence type="ECO:0008006" key="4">
    <source>
        <dbReference type="Google" id="ProtNLM"/>
    </source>
</evidence>
<sequence>MRLALLSVLLLGVACSSNKPPVQGEPDASGPEDSGSDAGTQPDGGVDPGDGGSGDDGGTGADAGPGEEDAGSCEPPPSVRESLLVPGLNNPRRLAVDATDIYISESHSLRPEAPEGEGQILRLPRAGGGATSVAKGFFAPDAIAVDEKNIYVLDQIGLWRVDKATGERGTVPIESSLNSVITGGTDIRIGRLSGKDVLVVATGARRLVRVDTTGATPSSLVLFEGTVDTQVRGARIDGTDVWFLVTGGTEPGLYRVPLDLDTPAQRVDASITTGTSLELTPTHFLITEGSGGTGRLIKRPRAGGEARVLAEGLQGPLFPVELNGAVYFKDAVPRSSAFLRRTRGCPPGTSDAVGPEGTGPGGLIADGDTLLFTSQESGTGGAVGRVP</sequence>
<dbReference type="PROSITE" id="PS51257">
    <property type="entry name" value="PROKAR_LIPOPROTEIN"/>
    <property type="match status" value="1"/>
</dbReference>
<dbReference type="InterPro" id="IPR011042">
    <property type="entry name" value="6-blade_b-propeller_TolB-like"/>
</dbReference>
<feature type="region of interest" description="Disordered" evidence="1">
    <location>
        <begin position="340"/>
        <end position="362"/>
    </location>
</feature>
<organism evidence="2 3">
    <name type="scientific">Myxococcus llanfairpwllgwyngyllgogerychwyrndrobwllllantysiliogogogochensis</name>
    <dbReference type="NCBI Taxonomy" id="2590453"/>
    <lineage>
        <taxon>Bacteria</taxon>
        <taxon>Pseudomonadati</taxon>
        <taxon>Myxococcota</taxon>
        <taxon>Myxococcia</taxon>
        <taxon>Myxococcales</taxon>
        <taxon>Cystobacterineae</taxon>
        <taxon>Myxococcaceae</taxon>
        <taxon>Myxococcus</taxon>
    </lineage>
</organism>
<proteinExistence type="predicted"/>
<comment type="caution">
    <text evidence="2">The sequence shown here is derived from an EMBL/GenBank/DDBJ whole genome shotgun (WGS) entry which is preliminary data.</text>
</comment>